<keyword evidence="4" id="KW-1185">Reference proteome</keyword>
<feature type="compositionally biased region" description="Basic and acidic residues" evidence="1">
    <location>
        <begin position="262"/>
        <end position="291"/>
    </location>
</feature>
<feature type="compositionally biased region" description="Basic and acidic residues" evidence="1">
    <location>
        <begin position="354"/>
        <end position="365"/>
    </location>
</feature>
<dbReference type="STRING" id="331657.A0A4U0XBU9"/>
<feature type="compositionally biased region" description="Basic and acidic residues" evidence="1">
    <location>
        <begin position="75"/>
        <end position="99"/>
    </location>
</feature>
<feature type="region of interest" description="Disordered" evidence="1">
    <location>
        <begin position="205"/>
        <end position="367"/>
    </location>
</feature>
<gene>
    <name evidence="3" type="ORF">B0A49_06226</name>
</gene>
<dbReference type="Pfam" id="PF26118">
    <property type="entry name" value="DUF8035"/>
    <property type="match status" value="1"/>
</dbReference>
<name>A0A4U0XBU9_9PEZI</name>
<dbReference type="OrthoDB" id="5410752at2759"/>
<feature type="domain" description="DUF8035" evidence="2">
    <location>
        <begin position="507"/>
        <end position="560"/>
    </location>
</feature>
<feature type="compositionally biased region" description="Basic and acidic residues" evidence="1">
    <location>
        <begin position="333"/>
        <end position="342"/>
    </location>
</feature>
<dbReference type="AlphaFoldDB" id="A0A4U0XBU9"/>
<feature type="region of interest" description="Disordered" evidence="1">
    <location>
        <begin position="1"/>
        <end position="99"/>
    </location>
</feature>
<proteinExistence type="predicted"/>
<feature type="region of interest" description="Disordered" evidence="1">
    <location>
        <begin position="132"/>
        <end position="177"/>
    </location>
</feature>
<feature type="compositionally biased region" description="Pro residues" evidence="1">
    <location>
        <begin position="297"/>
        <end position="313"/>
    </location>
</feature>
<feature type="compositionally biased region" description="Basic and acidic residues" evidence="1">
    <location>
        <begin position="205"/>
        <end position="254"/>
    </location>
</feature>
<evidence type="ECO:0000313" key="3">
    <source>
        <dbReference type="EMBL" id="TKA74202.1"/>
    </source>
</evidence>
<feature type="compositionally biased region" description="Basic and acidic residues" evidence="1">
    <location>
        <begin position="11"/>
        <end position="26"/>
    </location>
</feature>
<dbReference type="Proteomes" id="UP000308768">
    <property type="component" value="Unassembled WGS sequence"/>
</dbReference>
<organism evidence="3 4">
    <name type="scientific">Cryomyces minteri</name>
    <dbReference type="NCBI Taxonomy" id="331657"/>
    <lineage>
        <taxon>Eukaryota</taxon>
        <taxon>Fungi</taxon>
        <taxon>Dikarya</taxon>
        <taxon>Ascomycota</taxon>
        <taxon>Pezizomycotina</taxon>
        <taxon>Dothideomycetes</taxon>
        <taxon>Dothideomycetes incertae sedis</taxon>
        <taxon>Cryomyces</taxon>
    </lineage>
</organism>
<evidence type="ECO:0000256" key="1">
    <source>
        <dbReference type="SAM" id="MobiDB-lite"/>
    </source>
</evidence>
<dbReference type="EMBL" id="NAJN01000377">
    <property type="protein sequence ID" value="TKA74202.1"/>
    <property type="molecule type" value="Genomic_DNA"/>
</dbReference>
<evidence type="ECO:0000313" key="4">
    <source>
        <dbReference type="Proteomes" id="UP000308768"/>
    </source>
</evidence>
<evidence type="ECO:0000259" key="2">
    <source>
        <dbReference type="Pfam" id="PF26118"/>
    </source>
</evidence>
<accession>A0A4U0XBU9</accession>
<dbReference type="InterPro" id="IPR058348">
    <property type="entry name" value="DUF8035"/>
</dbReference>
<sequence length="606" mass="73464">MSRRYPTADLYEERERDFYARPRTERDYDELDIDISRTRAPARVYSPPPQDNRRGAVPKFLREDYGRTDAGALVVRERVTEDFDRPPSRPKPREREVEREEVIIRDREVREPERRRERPREREVEREEIIFRRGEREPERPRPREVEREEVDIQIRRGEREPERRRAPPPREREVEREEIVLRRGEVERRTPAREREVEKEEIVFRRGEREPERPRPREVEREEVDIQIRRGEREERPVAREVDRELVIRRREPSLPPPIIAREREEYVYRRRKPETSPPREVEKEEIIIRRRERSPPPAPSPVREPSPPPPEPIRKPPVIQEIITHHRHIDHGKSCVERARSPSPISKPPSPKQDDSLEIEIRRRGTRNGQKFYDEDIIYERDTVERRTRDRDVELTRRRSLSAPRRRQTRDDIEDEAEYYARKAAERAYIGEAYNGATKDWAIVDVPPGTNRVQMDGVGGGSQEVTWQRYNGVRRSKFRAGDEVWASDYGGGRTKEVGRQKTRPDDMWTEITKDLVVREAIEQLGYSCEETEYFFYVIEYLRYEDVLELVELSEEIRRDRRERIREIQWEREELERRPERRPVYDERIYEREVVYDGRRSGRYR</sequence>
<comment type="caution">
    <text evidence="3">The sequence shown here is derived from an EMBL/GenBank/DDBJ whole genome shotgun (WGS) entry which is preliminary data.</text>
</comment>
<protein>
    <recommendedName>
        <fullName evidence="2">DUF8035 domain-containing protein</fullName>
    </recommendedName>
</protein>
<reference evidence="3 4" key="1">
    <citation type="submission" date="2017-03" db="EMBL/GenBank/DDBJ databases">
        <title>Genomes of endolithic fungi from Antarctica.</title>
        <authorList>
            <person name="Coleine C."/>
            <person name="Masonjones S."/>
            <person name="Stajich J.E."/>
        </authorList>
    </citation>
    <scope>NUCLEOTIDE SEQUENCE [LARGE SCALE GENOMIC DNA]</scope>
    <source>
        <strain evidence="3 4">CCFEE 5187</strain>
    </source>
</reference>